<dbReference type="Pfam" id="PF02518">
    <property type="entry name" value="HATPase_c"/>
    <property type="match status" value="1"/>
</dbReference>
<evidence type="ECO:0000256" key="5">
    <source>
        <dbReference type="ARBA" id="ARBA00022777"/>
    </source>
</evidence>
<dbReference type="PANTHER" id="PTHR45436:SF5">
    <property type="entry name" value="SENSOR HISTIDINE KINASE TRCS"/>
    <property type="match status" value="1"/>
</dbReference>
<dbReference type="SUPFAM" id="SSF55874">
    <property type="entry name" value="ATPase domain of HSP90 chaperone/DNA topoisomerase II/histidine kinase"/>
    <property type="match status" value="1"/>
</dbReference>
<dbReference type="EC" id="2.7.13.3" evidence="2"/>
<feature type="compositionally biased region" description="Basic residues" evidence="6">
    <location>
        <begin position="692"/>
        <end position="704"/>
    </location>
</feature>
<feature type="compositionally biased region" description="Polar residues" evidence="6">
    <location>
        <begin position="780"/>
        <end position="791"/>
    </location>
</feature>
<accession>A0A1C6R7I5</accession>
<dbReference type="InterPro" id="IPR010910">
    <property type="entry name" value="Nitrate/nitrite_sensing_bac"/>
</dbReference>
<dbReference type="PROSITE" id="PS50906">
    <property type="entry name" value="NIT"/>
    <property type="match status" value="1"/>
</dbReference>
<comment type="catalytic activity">
    <reaction evidence="1">
        <text>ATP + protein L-histidine = ADP + protein N-phospho-L-histidine.</text>
        <dbReference type="EC" id="2.7.13.3"/>
    </reaction>
</comment>
<proteinExistence type="predicted"/>
<gene>
    <name evidence="8" type="ORF">GA0074694_0103</name>
</gene>
<dbReference type="EMBL" id="FMHU01000001">
    <property type="protein sequence ID" value="SCL12987.1"/>
    <property type="molecule type" value="Genomic_DNA"/>
</dbReference>
<keyword evidence="5 8" id="KW-0418">Kinase</keyword>
<dbReference type="GO" id="GO:0000160">
    <property type="term" value="P:phosphorelay signal transduction system"/>
    <property type="evidence" value="ECO:0007669"/>
    <property type="project" value="TreeGrafter"/>
</dbReference>
<evidence type="ECO:0000256" key="3">
    <source>
        <dbReference type="ARBA" id="ARBA00022553"/>
    </source>
</evidence>
<dbReference type="InterPro" id="IPR050428">
    <property type="entry name" value="TCS_sensor_his_kinase"/>
</dbReference>
<evidence type="ECO:0000313" key="9">
    <source>
        <dbReference type="Proteomes" id="UP000198906"/>
    </source>
</evidence>
<protein>
    <recommendedName>
        <fullName evidence="2">histidine kinase</fullName>
        <ecNumber evidence="2">2.7.13.3</ecNumber>
    </recommendedName>
</protein>
<feature type="region of interest" description="Disordered" evidence="6">
    <location>
        <begin position="606"/>
        <end position="717"/>
    </location>
</feature>
<evidence type="ECO:0000256" key="1">
    <source>
        <dbReference type="ARBA" id="ARBA00000085"/>
    </source>
</evidence>
<evidence type="ECO:0000259" key="7">
    <source>
        <dbReference type="PROSITE" id="PS50906"/>
    </source>
</evidence>
<dbReference type="Proteomes" id="UP000198906">
    <property type="component" value="Unassembled WGS sequence"/>
</dbReference>
<dbReference type="GO" id="GO:0005886">
    <property type="term" value="C:plasma membrane"/>
    <property type="evidence" value="ECO:0007669"/>
    <property type="project" value="TreeGrafter"/>
</dbReference>
<keyword evidence="3" id="KW-0597">Phosphoprotein</keyword>
<feature type="compositionally biased region" description="Basic residues" evidence="6">
    <location>
        <begin position="653"/>
        <end position="662"/>
    </location>
</feature>
<dbReference type="InterPro" id="IPR036890">
    <property type="entry name" value="HATPase_C_sf"/>
</dbReference>
<feature type="region of interest" description="Disordered" evidence="6">
    <location>
        <begin position="729"/>
        <end position="791"/>
    </location>
</feature>
<dbReference type="SMART" id="SM00387">
    <property type="entry name" value="HATPase_c"/>
    <property type="match status" value="1"/>
</dbReference>
<dbReference type="Gene3D" id="3.30.565.10">
    <property type="entry name" value="Histidine kinase-like ATPase, C-terminal domain"/>
    <property type="match status" value="1"/>
</dbReference>
<dbReference type="PANTHER" id="PTHR45436">
    <property type="entry name" value="SENSOR HISTIDINE KINASE YKOH"/>
    <property type="match status" value="1"/>
</dbReference>
<dbReference type="STRING" id="47866.GA0074694_0103"/>
<keyword evidence="9" id="KW-1185">Reference proteome</keyword>
<organism evidence="8 9">
    <name type="scientific">Micromonospora inyonensis</name>
    <dbReference type="NCBI Taxonomy" id="47866"/>
    <lineage>
        <taxon>Bacteria</taxon>
        <taxon>Bacillati</taxon>
        <taxon>Actinomycetota</taxon>
        <taxon>Actinomycetes</taxon>
        <taxon>Micromonosporales</taxon>
        <taxon>Micromonosporaceae</taxon>
        <taxon>Micromonospora</taxon>
    </lineage>
</organism>
<feature type="domain" description="NIT" evidence="7">
    <location>
        <begin position="53"/>
        <end position="301"/>
    </location>
</feature>
<keyword evidence="4" id="KW-0808">Transferase</keyword>
<dbReference type="RefSeq" id="WP_091458429.1">
    <property type="nucleotide sequence ID" value="NZ_FMHU01000001.1"/>
</dbReference>
<evidence type="ECO:0000313" key="8">
    <source>
        <dbReference type="EMBL" id="SCL12987.1"/>
    </source>
</evidence>
<feature type="compositionally biased region" description="Low complexity" evidence="6">
    <location>
        <begin position="708"/>
        <end position="717"/>
    </location>
</feature>
<name>A0A1C6R7I5_9ACTN</name>
<dbReference type="Pfam" id="PF08376">
    <property type="entry name" value="NIT"/>
    <property type="match status" value="1"/>
</dbReference>
<dbReference type="InterPro" id="IPR003594">
    <property type="entry name" value="HATPase_dom"/>
</dbReference>
<sequence>MNSRDWPIRTKLTALVVVPLSALLALWIFATTLALGPALDLLAAGTLLRDLGLPGDRVVIELQRERRLSVVQLAAGGEVTELRDQRVRTDAAVAELRRRADGKDLRDAADDLLDARLDRLLTAVEALPAGRRFIDRRQMDRAGAHGLYTGMLTAAFQTFSAMAAGPDDGLTRQARALGSLGHARELLSQADSLAAGAFAAGRYARGEHTALVQTIGNQRYATAVAVDDLPGASRSAFQRLAEGEDFLRLRRMQDDLVAADPGDPPSVDARTWRTTYDVVQRHLRDFELAEAEALTERSVPAAVGILARLAAAGLLGLVAVVASLVVALRVGRSLIRRLTGVRTAATELAERRLPDVVSRLRRGEEVYVAREAPLLEFGTDEIGQVGQAFGAVQRTAVRSAVDEAALRHGLNQVFLNIARRTQGLVHRQLALLDRMERRTEDPQELAELFGVDHLATRMRRHAEDLVILAGAAPGRGWRNPVAVLDVVRGAISEVEAYDRVDIAPVRPTAVVGRAVGDVMHLLAELIENATVFSAPDTRVVVRGELLPNGYAVEVSDRGLGMTADAIEEANRQLARSPEFDPAVSARLGHFVVARLAARHGVRVRLRPGSQGGTTAVVLLPSDLVTTEPPRPPSDRSSARMAKVTKLSTLPRPRSARSARSARRRTEPPSVVPLATARPGLAEVPVGPDGLPRRIRQRGPARQPRRPGGEPSPRSPEQVRAAMAALQAGTARGRRVGTYPAEPDALPSTAVDAPTVPVGPTVSMADQPTTELPRVRPGGASNETVTGTGRDG</sequence>
<dbReference type="GO" id="GO:0004673">
    <property type="term" value="F:protein histidine kinase activity"/>
    <property type="evidence" value="ECO:0007669"/>
    <property type="project" value="UniProtKB-EC"/>
</dbReference>
<evidence type="ECO:0000256" key="4">
    <source>
        <dbReference type="ARBA" id="ARBA00022679"/>
    </source>
</evidence>
<dbReference type="AlphaFoldDB" id="A0A1C6R7I5"/>
<evidence type="ECO:0000256" key="2">
    <source>
        <dbReference type="ARBA" id="ARBA00012438"/>
    </source>
</evidence>
<evidence type="ECO:0000256" key="6">
    <source>
        <dbReference type="SAM" id="MobiDB-lite"/>
    </source>
</evidence>
<reference evidence="9" key="1">
    <citation type="submission" date="2016-06" db="EMBL/GenBank/DDBJ databases">
        <authorList>
            <person name="Varghese N."/>
        </authorList>
    </citation>
    <scope>NUCLEOTIDE SEQUENCE [LARGE SCALE GENOMIC DNA]</scope>
    <source>
        <strain evidence="9">DSM 46123</strain>
    </source>
</reference>
<dbReference type="InterPro" id="IPR013587">
    <property type="entry name" value="Nitrate/nitrite_sensing"/>
</dbReference>